<accession>A0ACC8X8D6</accession>
<dbReference type="EMBL" id="LJDB01000095">
    <property type="protein sequence ID" value="ONI38161.1"/>
    <property type="molecule type" value="Genomic_DNA"/>
</dbReference>
<name>A0ACC8X8D6_9FIRM</name>
<protein>
    <submittedName>
        <fullName evidence="1">Uncharacterized protein</fullName>
    </submittedName>
</protein>
<organism evidence="1 2">
    <name type="scientific">Candidatus Epulonipiscium fishelsonii</name>
    <dbReference type="NCBI Taxonomy" id="77094"/>
    <lineage>
        <taxon>Bacteria</taxon>
        <taxon>Bacillati</taxon>
        <taxon>Bacillota</taxon>
        <taxon>Clostridia</taxon>
        <taxon>Lachnospirales</taxon>
        <taxon>Lachnospiraceae</taxon>
        <taxon>Candidatus Epulonipiscium</taxon>
    </lineage>
</organism>
<proteinExistence type="predicted"/>
<dbReference type="Proteomes" id="UP000188605">
    <property type="component" value="Unassembled WGS sequence"/>
</dbReference>
<reference evidence="1" key="1">
    <citation type="submission" date="2016-08" db="EMBL/GenBank/DDBJ databases">
        <authorList>
            <person name="Ngugi D.K."/>
            <person name="Miyake S."/>
            <person name="Stingl U."/>
        </authorList>
    </citation>
    <scope>NUCLEOTIDE SEQUENCE</scope>
    <source>
        <strain evidence="1">SCG-B11WGA-EpuloA1</strain>
    </source>
</reference>
<evidence type="ECO:0000313" key="1">
    <source>
        <dbReference type="EMBL" id="ONI38161.1"/>
    </source>
</evidence>
<keyword evidence="2" id="KW-1185">Reference proteome</keyword>
<evidence type="ECO:0000313" key="2">
    <source>
        <dbReference type="Proteomes" id="UP000188605"/>
    </source>
</evidence>
<gene>
    <name evidence="1" type="ORF">AN396_11355</name>
</gene>
<comment type="caution">
    <text evidence="1">The sequence shown here is derived from an EMBL/GenBank/DDBJ whole genome shotgun (WGS) entry which is preliminary data.</text>
</comment>
<sequence>MSSKDLVIQKLSNSPLVKKEYKQMLTNINATLPAIKQSSSNFYKSHSQFMGVMLDVTAITPIRSVKHTLAELDKTRMALEEAQLKMMKKDIELRQKEKKLADGDYKDELERELLETEILEVKVNMNNIQNSVSGAIRKMNFFTNQYKSILKKLGKDDITEEEYEKEEARYHVMTCMKQALNAARARGGVIDEGNLIYLFDMGINSAQAQAEIYAYLKMENKLMDEGKAPTHEMTMQWLEACADKFSGESVKFAERRGFKLYDEESLNTKLLDNKEKPNGKQDS</sequence>